<dbReference type="EMBL" id="FWFZ01000055">
    <property type="protein sequence ID" value="SLN77489.1"/>
    <property type="molecule type" value="Genomic_DNA"/>
</dbReference>
<protein>
    <submittedName>
        <fullName evidence="3">Amidohydrolase</fullName>
    </submittedName>
</protein>
<evidence type="ECO:0000313" key="4">
    <source>
        <dbReference type="Proteomes" id="UP000193900"/>
    </source>
</evidence>
<evidence type="ECO:0000256" key="1">
    <source>
        <dbReference type="ARBA" id="ARBA00038310"/>
    </source>
</evidence>
<comment type="similarity">
    <text evidence="1">Belongs to the metallo-dependent hydrolases superfamily.</text>
</comment>
<evidence type="ECO:0000259" key="2">
    <source>
        <dbReference type="Pfam" id="PF04909"/>
    </source>
</evidence>
<proteinExistence type="inferred from homology"/>
<accession>A0A1Y5U2T4</accession>
<dbReference type="PANTHER" id="PTHR43569">
    <property type="entry name" value="AMIDOHYDROLASE"/>
    <property type="match status" value="1"/>
</dbReference>
<dbReference type="InterPro" id="IPR052350">
    <property type="entry name" value="Metallo-dep_Lactonases"/>
</dbReference>
<dbReference type="Pfam" id="PF04909">
    <property type="entry name" value="Amidohydro_2"/>
    <property type="match status" value="1"/>
</dbReference>
<reference evidence="3 4" key="1">
    <citation type="submission" date="2017-03" db="EMBL/GenBank/DDBJ databases">
        <authorList>
            <person name="Afonso C.L."/>
            <person name="Miller P.J."/>
            <person name="Scott M.A."/>
            <person name="Spackman E."/>
            <person name="Goraichik I."/>
            <person name="Dimitrov K.M."/>
            <person name="Suarez D.L."/>
            <person name="Swayne D.E."/>
        </authorList>
    </citation>
    <scope>NUCLEOTIDE SEQUENCE [LARGE SCALE GENOMIC DNA]</scope>
    <source>
        <strain evidence="3 4">CECT 7023</strain>
    </source>
</reference>
<evidence type="ECO:0000313" key="3">
    <source>
        <dbReference type="EMBL" id="SLN77489.1"/>
    </source>
</evidence>
<name>A0A1Y5U2T4_9RHOB</name>
<keyword evidence="4" id="KW-1185">Reference proteome</keyword>
<keyword evidence="3" id="KW-0378">Hydrolase</keyword>
<gene>
    <name evidence="3" type="ORF">ROA7023_04415</name>
</gene>
<dbReference type="InterPro" id="IPR032466">
    <property type="entry name" value="Metal_Hydrolase"/>
</dbReference>
<dbReference type="PANTHER" id="PTHR43569:SF2">
    <property type="entry name" value="AMIDOHYDROLASE-RELATED DOMAIN-CONTAINING PROTEIN"/>
    <property type="match status" value="1"/>
</dbReference>
<dbReference type="Proteomes" id="UP000193900">
    <property type="component" value="Unassembled WGS sequence"/>
</dbReference>
<sequence length="289" mass="32679">MTQQHQIKAIDAHHHVWDPARGDYSWMTPAHDPIARVFTTDDLAPELATASVSHSVLVQTWSSVAETETFLRIAERVPFVAGIVGWIDMTSPDSGEALDRLLALPEGRHLKGIRHQVHDEDDPDWLRRDDVMRSLAEIDRRGLSYDLLIRPREIPAALEVSRTFPTLRLILDHIAKPDIASGAMTPWANQMEAFALHRDHVWCKISGLVTEDDWTSRDDERLVPYVETVLSIFGTDRVMYGSDWPVCLLAGGYGRTLALLRRMIETWPEDVATAILRGNASDAYDLRLD</sequence>
<dbReference type="AlphaFoldDB" id="A0A1Y5U2T4"/>
<dbReference type="InterPro" id="IPR006680">
    <property type="entry name" value="Amidohydro-rel"/>
</dbReference>
<organism evidence="3 4">
    <name type="scientific">Roseisalinus antarcticus</name>
    <dbReference type="NCBI Taxonomy" id="254357"/>
    <lineage>
        <taxon>Bacteria</taxon>
        <taxon>Pseudomonadati</taxon>
        <taxon>Pseudomonadota</taxon>
        <taxon>Alphaproteobacteria</taxon>
        <taxon>Rhodobacterales</taxon>
        <taxon>Roseobacteraceae</taxon>
        <taxon>Roseisalinus</taxon>
    </lineage>
</organism>
<dbReference type="SUPFAM" id="SSF51556">
    <property type="entry name" value="Metallo-dependent hydrolases"/>
    <property type="match status" value="1"/>
</dbReference>
<dbReference type="Gene3D" id="3.20.20.140">
    <property type="entry name" value="Metal-dependent hydrolases"/>
    <property type="match status" value="1"/>
</dbReference>
<feature type="domain" description="Amidohydrolase-related" evidence="2">
    <location>
        <begin position="10"/>
        <end position="286"/>
    </location>
</feature>
<dbReference type="OrthoDB" id="9787654at2"/>
<dbReference type="GO" id="GO:0016787">
    <property type="term" value="F:hydrolase activity"/>
    <property type="evidence" value="ECO:0007669"/>
    <property type="project" value="UniProtKB-KW"/>
</dbReference>
<dbReference type="RefSeq" id="WP_085881098.1">
    <property type="nucleotide sequence ID" value="NZ_FWFZ01000055.1"/>
</dbReference>